<accession>A0A1Y1W6F4</accession>
<dbReference type="InterPro" id="IPR050357">
    <property type="entry name" value="Arrestin_domain-protein"/>
</dbReference>
<dbReference type="PANTHER" id="PTHR11188:SF17">
    <property type="entry name" value="FI21816P1"/>
    <property type="match status" value="1"/>
</dbReference>
<organism evidence="3 4">
    <name type="scientific">Linderina pennispora</name>
    <dbReference type="NCBI Taxonomy" id="61395"/>
    <lineage>
        <taxon>Eukaryota</taxon>
        <taxon>Fungi</taxon>
        <taxon>Fungi incertae sedis</taxon>
        <taxon>Zoopagomycota</taxon>
        <taxon>Kickxellomycotina</taxon>
        <taxon>Kickxellomycetes</taxon>
        <taxon>Kickxellales</taxon>
        <taxon>Kickxellaceae</taxon>
        <taxon>Linderina</taxon>
    </lineage>
</organism>
<keyword evidence="4" id="KW-1185">Reference proteome</keyword>
<dbReference type="Pfam" id="PF00339">
    <property type="entry name" value="Arrestin_N"/>
    <property type="match status" value="1"/>
</dbReference>
<dbReference type="InterPro" id="IPR014752">
    <property type="entry name" value="Arrestin-like_C"/>
</dbReference>
<dbReference type="InterPro" id="IPR011021">
    <property type="entry name" value="Arrestin-like_N"/>
</dbReference>
<feature type="domain" description="Arrestin-like N-terminal" evidence="2">
    <location>
        <begin position="59"/>
        <end position="170"/>
    </location>
</feature>
<dbReference type="AlphaFoldDB" id="A0A1Y1W6F4"/>
<feature type="region of interest" description="Disordered" evidence="1">
    <location>
        <begin position="272"/>
        <end position="303"/>
    </location>
</feature>
<feature type="non-terminal residue" evidence="3">
    <location>
        <position position="457"/>
    </location>
</feature>
<name>A0A1Y1W6F4_9FUNG</name>
<dbReference type="Proteomes" id="UP000193922">
    <property type="component" value="Unassembled WGS sequence"/>
</dbReference>
<dbReference type="Gene3D" id="2.60.40.640">
    <property type="match status" value="1"/>
</dbReference>
<evidence type="ECO:0000256" key="1">
    <source>
        <dbReference type="SAM" id="MobiDB-lite"/>
    </source>
</evidence>
<evidence type="ECO:0000259" key="2">
    <source>
        <dbReference type="Pfam" id="PF00339"/>
    </source>
</evidence>
<proteinExistence type="predicted"/>
<gene>
    <name evidence="3" type="ORF">DL89DRAFT_268145</name>
</gene>
<reference evidence="3 4" key="1">
    <citation type="submission" date="2016-07" db="EMBL/GenBank/DDBJ databases">
        <title>Pervasive Adenine N6-methylation of Active Genes in Fungi.</title>
        <authorList>
            <consortium name="DOE Joint Genome Institute"/>
            <person name="Mondo S.J."/>
            <person name="Dannebaum R.O."/>
            <person name="Kuo R.C."/>
            <person name="Labutti K."/>
            <person name="Haridas S."/>
            <person name="Kuo A."/>
            <person name="Salamov A."/>
            <person name="Ahrendt S.R."/>
            <person name="Lipzen A."/>
            <person name="Sullivan W."/>
            <person name="Andreopoulos W.B."/>
            <person name="Clum A."/>
            <person name="Lindquist E."/>
            <person name="Daum C."/>
            <person name="Ramamoorthy G.K."/>
            <person name="Gryganskyi A."/>
            <person name="Culley D."/>
            <person name="Magnuson J.K."/>
            <person name="James T.Y."/>
            <person name="O'Malley M.A."/>
            <person name="Stajich J.E."/>
            <person name="Spatafora J.W."/>
            <person name="Visel A."/>
            <person name="Grigoriev I.V."/>
        </authorList>
    </citation>
    <scope>NUCLEOTIDE SEQUENCE [LARGE SCALE GENOMIC DNA]</scope>
    <source>
        <strain evidence="3 4">ATCC 12442</strain>
    </source>
</reference>
<feature type="compositionally biased region" description="Acidic residues" evidence="1">
    <location>
        <begin position="275"/>
        <end position="288"/>
    </location>
</feature>
<comment type="caution">
    <text evidence="3">The sequence shown here is derived from an EMBL/GenBank/DDBJ whole genome shotgun (WGS) entry which is preliminary data.</text>
</comment>
<evidence type="ECO:0000313" key="4">
    <source>
        <dbReference type="Proteomes" id="UP000193922"/>
    </source>
</evidence>
<dbReference type="GeneID" id="63804456"/>
<evidence type="ECO:0000313" key="3">
    <source>
        <dbReference type="EMBL" id="ORX69123.1"/>
    </source>
</evidence>
<sequence>MTTVAARPTPLTTPVVPPAVEEANANFIPVVNTAGSKKLELQVHLVEETVVLRDGQSNGAVVRGHVSVLCRAAQKSQAITVELVGTKTLNSDQQMGGSSANKTNLVRLTKVLETSTAVSAASGQAAGSTCSVGTYKLPFEFAISGSLPPTMRVPRSSVEYYVTATANKHDGYLKLLPRRAVRAQQEVRVVRYQGTEDPSAFVQRMRAVIKVGTLGGIKNGKGAMPYRVVLDRNVAAPGDLLGLSLEVFPPGQLPELSRQQVDALMALAGEASQQSDDEYASDAEEDESPATGDAQSVAPSIPWSMPPGYTQLADTLVAGKSTDVTSYKVRAKLVQRVCYLTDHDLVADTADDVYLFWTKRVISKEKISDHLDLSKVLAGEPLKIEWTMPLADSLQCDTLTSDIQVRHDIYLDFSPREGPRNIRGMVARVHNDCISSRLPLHIIPVPVSTLLANPPSY</sequence>
<dbReference type="GO" id="GO:0015031">
    <property type="term" value="P:protein transport"/>
    <property type="evidence" value="ECO:0007669"/>
    <property type="project" value="TreeGrafter"/>
</dbReference>
<dbReference type="RefSeq" id="XP_040742855.1">
    <property type="nucleotide sequence ID" value="XM_040887808.1"/>
</dbReference>
<dbReference type="PANTHER" id="PTHR11188">
    <property type="entry name" value="ARRESTIN DOMAIN CONTAINING PROTEIN"/>
    <property type="match status" value="1"/>
</dbReference>
<dbReference type="EMBL" id="MCFD01000008">
    <property type="protein sequence ID" value="ORX69123.1"/>
    <property type="molecule type" value="Genomic_DNA"/>
</dbReference>
<dbReference type="GO" id="GO:0005737">
    <property type="term" value="C:cytoplasm"/>
    <property type="evidence" value="ECO:0007669"/>
    <property type="project" value="TreeGrafter"/>
</dbReference>
<protein>
    <recommendedName>
        <fullName evidence="2">Arrestin-like N-terminal domain-containing protein</fullName>
    </recommendedName>
</protein>
<dbReference type="OrthoDB" id="2333384at2759"/>